<evidence type="ECO:0000313" key="4">
    <source>
        <dbReference type="Proteomes" id="UP000429523"/>
    </source>
</evidence>
<sequence>MALHVLTFYGYLPFNNSDPTNPNEAYFELVDWTVDLAASYEVEAAYAEGPDRDFPSLLALIEDMSSVHYEGSRQLQLDASDWNASEVGTGLYHGAYGGAAGCANSVWQMYGHRADLVSDAVYYELQINQNAKGSWRRDIYFEGATQIQYVTKPLQNITPAILETLEPARELLASPSGHAGKSVSVTTSGCWCLSSEQQFDVGQHNSSPTFYSVRYQSASKQ</sequence>
<dbReference type="InterPro" id="IPR025277">
    <property type="entry name" value="Apiosidase-like_cat_dom"/>
</dbReference>
<evidence type="ECO:0000313" key="3">
    <source>
        <dbReference type="EMBL" id="KAE9142873.1"/>
    </source>
</evidence>
<comment type="caution">
    <text evidence="3">The sequence shown here is derived from an EMBL/GenBank/DDBJ whole genome shotgun (WGS) entry which is preliminary data.</text>
</comment>
<evidence type="ECO:0000259" key="1">
    <source>
        <dbReference type="Pfam" id="PF13204"/>
    </source>
</evidence>
<protein>
    <recommendedName>
        <fullName evidence="1">Apiosidase-like catalytic domain-containing protein</fullName>
    </recommendedName>
</protein>
<accession>A0A6A3TVL2</accession>
<dbReference type="PANTHER" id="PTHR37836">
    <property type="entry name" value="LMO1036 PROTEIN"/>
    <property type="match status" value="1"/>
</dbReference>
<evidence type="ECO:0000313" key="2">
    <source>
        <dbReference type="EMBL" id="KAE8935971.1"/>
    </source>
</evidence>
<dbReference type="AlphaFoldDB" id="A0A6A3TVL2"/>
<dbReference type="EMBL" id="QXGA01000663">
    <property type="protein sequence ID" value="KAE9142873.1"/>
    <property type="molecule type" value="Genomic_DNA"/>
</dbReference>
<dbReference type="Proteomes" id="UP000440732">
    <property type="component" value="Unassembled WGS sequence"/>
</dbReference>
<dbReference type="PANTHER" id="PTHR37836:SF2">
    <property type="entry name" value="DUF4038 DOMAIN-CONTAINING PROTEIN"/>
    <property type="match status" value="1"/>
</dbReference>
<feature type="domain" description="Apiosidase-like catalytic" evidence="1">
    <location>
        <begin position="67"/>
        <end position="156"/>
    </location>
</feature>
<dbReference type="Proteomes" id="UP000429523">
    <property type="component" value="Unassembled WGS sequence"/>
</dbReference>
<name>A0A6A3TVL2_9STRA</name>
<organism evidence="3 5">
    <name type="scientific">Phytophthora fragariae</name>
    <dbReference type="NCBI Taxonomy" id="53985"/>
    <lineage>
        <taxon>Eukaryota</taxon>
        <taxon>Sar</taxon>
        <taxon>Stramenopiles</taxon>
        <taxon>Oomycota</taxon>
        <taxon>Peronosporomycetes</taxon>
        <taxon>Peronosporales</taxon>
        <taxon>Peronosporaceae</taxon>
        <taxon>Phytophthora</taxon>
    </lineage>
</organism>
<gene>
    <name evidence="3" type="ORF">PF006_g12064</name>
    <name evidence="2" type="ORF">PF009_g14103</name>
</gene>
<evidence type="ECO:0000313" key="5">
    <source>
        <dbReference type="Proteomes" id="UP000440732"/>
    </source>
</evidence>
<feature type="domain" description="Apiosidase-like catalytic" evidence="1">
    <location>
        <begin position="7"/>
        <end position="45"/>
    </location>
</feature>
<reference evidence="4 5" key="1">
    <citation type="submission" date="2018-08" db="EMBL/GenBank/DDBJ databases">
        <title>Genomic investigation of the strawberry pathogen Phytophthora fragariae indicates pathogenicity is determined by transcriptional variation in three key races.</title>
        <authorList>
            <person name="Adams T.M."/>
            <person name="Armitage A.D."/>
            <person name="Sobczyk M.K."/>
            <person name="Bates H.J."/>
            <person name="Dunwell J.M."/>
            <person name="Nellist C.F."/>
            <person name="Harrison R.J."/>
        </authorList>
    </citation>
    <scope>NUCLEOTIDE SEQUENCE [LARGE SCALE GENOMIC DNA]</scope>
    <source>
        <strain evidence="3 5">NOV-5</strain>
        <strain evidence="2 4">NOV-9</strain>
    </source>
</reference>
<proteinExistence type="predicted"/>
<dbReference type="EMBL" id="QXGF01000759">
    <property type="protein sequence ID" value="KAE8935971.1"/>
    <property type="molecule type" value="Genomic_DNA"/>
</dbReference>
<dbReference type="Pfam" id="PF13204">
    <property type="entry name" value="Apiosidase"/>
    <property type="match status" value="2"/>
</dbReference>